<dbReference type="Pfam" id="PF01433">
    <property type="entry name" value="Peptidase_M1"/>
    <property type="match status" value="1"/>
</dbReference>
<evidence type="ECO:0000256" key="3">
    <source>
        <dbReference type="ARBA" id="ARBA00022438"/>
    </source>
</evidence>
<keyword evidence="4" id="KW-0963">Cytoplasm</keyword>
<dbReference type="PRINTS" id="PR00756">
    <property type="entry name" value="ALADIPTASE"/>
</dbReference>
<dbReference type="Gene3D" id="2.60.40.1910">
    <property type="match status" value="1"/>
</dbReference>
<dbReference type="InterPro" id="IPR005502">
    <property type="entry name" value="Ribosyl_crysJ1"/>
</dbReference>
<evidence type="ECO:0000256" key="9">
    <source>
        <dbReference type="ARBA" id="ARBA00023049"/>
    </source>
</evidence>
<keyword evidence="23" id="KW-1185">Reference proteome</keyword>
<dbReference type="SUPFAM" id="SSF55486">
    <property type="entry name" value="Metalloproteases ('zincins'), catalytic domain"/>
    <property type="match status" value="1"/>
</dbReference>
<evidence type="ECO:0000313" key="23">
    <source>
        <dbReference type="Proteomes" id="UP000663873"/>
    </source>
</evidence>
<feature type="binding site" evidence="14">
    <location>
        <position position="341"/>
    </location>
    <ligand>
        <name>Mg(2+)</name>
        <dbReference type="ChEBI" id="CHEBI:18420"/>
        <label>1</label>
    </ligand>
</feature>
<protein>
    <recommendedName>
        <fullName evidence="12">Puromycin-sensitive aminopeptidase</fullName>
        <ecNumber evidence="11">3.4.11.14</ecNumber>
    </recommendedName>
    <alternativeName>
        <fullName evidence="13">Cytosol alanyl aminopeptidase</fullName>
    </alternativeName>
</protein>
<dbReference type="Gene3D" id="3.40.50.300">
    <property type="entry name" value="P-loop containing nucleotide triphosphate hydrolases"/>
    <property type="match status" value="1"/>
</dbReference>
<dbReference type="EMBL" id="CAJOBP010001774">
    <property type="protein sequence ID" value="CAF4310359.1"/>
    <property type="molecule type" value="Genomic_DNA"/>
</dbReference>
<dbReference type="InterPro" id="IPR045357">
    <property type="entry name" value="Aminopeptidase_N-like_N"/>
</dbReference>
<name>A0A820IDK0_9BILA</name>
<evidence type="ECO:0000256" key="10">
    <source>
        <dbReference type="ARBA" id="ARBA00052895"/>
    </source>
</evidence>
<dbReference type="InterPro" id="IPR024571">
    <property type="entry name" value="ERAP1-like_C_dom"/>
</dbReference>
<feature type="binding site" evidence="14">
    <location>
        <position position="102"/>
    </location>
    <ligand>
        <name>Mg(2+)</name>
        <dbReference type="ChEBI" id="CHEBI:18420"/>
        <label>1</label>
    </ligand>
</feature>
<dbReference type="InterPro" id="IPR034016">
    <property type="entry name" value="M1_APN-typ"/>
</dbReference>
<dbReference type="GO" id="GO:0005615">
    <property type="term" value="C:extracellular space"/>
    <property type="evidence" value="ECO:0007669"/>
    <property type="project" value="TreeGrafter"/>
</dbReference>
<proteinExistence type="inferred from homology"/>
<keyword evidence="6 14" id="KW-0479">Metal-binding</keyword>
<organism evidence="22 23">
    <name type="scientific">Rotaria socialis</name>
    <dbReference type="NCBI Taxonomy" id="392032"/>
    <lineage>
        <taxon>Eukaryota</taxon>
        <taxon>Metazoa</taxon>
        <taxon>Spiralia</taxon>
        <taxon>Gnathifera</taxon>
        <taxon>Rotifera</taxon>
        <taxon>Eurotatoria</taxon>
        <taxon>Bdelloidea</taxon>
        <taxon>Philodinida</taxon>
        <taxon>Philodinidae</taxon>
        <taxon>Rotaria</taxon>
    </lineage>
</organism>
<feature type="binding site" evidence="16">
    <location>
        <position position="1560"/>
    </location>
    <ligand>
        <name>Zn(2+)</name>
        <dbReference type="ChEBI" id="CHEBI:29105"/>
        <note>catalytic</note>
    </ligand>
</feature>
<dbReference type="GO" id="GO:0006508">
    <property type="term" value="P:proteolysis"/>
    <property type="evidence" value="ECO:0007669"/>
    <property type="project" value="UniProtKB-KW"/>
</dbReference>
<keyword evidence="18" id="KW-0175">Coiled coil</keyword>
<keyword evidence="7" id="KW-0378">Hydrolase</keyword>
<feature type="domain" description="Peptidase M1 membrane alanine aminopeptidase" evidence="19">
    <location>
        <begin position="1484"/>
        <end position="1703"/>
    </location>
</feature>
<feature type="binding site" evidence="16">
    <location>
        <position position="1556"/>
    </location>
    <ligand>
        <name>Zn(2+)</name>
        <dbReference type="ChEBI" id="CHEBI:29105"/>
        <note>catalytic</note>
    </ligand>
</feature>
<dbReference type="Proteomes" id="UP000663873">
    <property type="component" value="Unassembled WGS sequence"/>
</dbReference>
<evidence type="ECO:0000256" key="16">
    <source>
        <dbReference type="PIRSR" id="PIRSR634016-3"/>
    </source>
</evidence>
<feature type="binding site" evidence="14">
    <location>
        <position position="103"/>
    </location>
    <ligand>
        <name>Mg(2+)</name>
        <dbReference type="ChEBI" id="CHEBI:18420"/>
        <label>1</label>
    </ligand>
</feature>
<dbReference type="InterPro" id="IPR001930">
    <property type="entry name" value="Peptidase_M1"/>
</dbReference>
<evidence type="ECO:0000256" key="12">
    <source>
        <dbReference type="ARBA" id="ARBA00074113"/>
    </source>
</evidence>
<keyword evidence="14" id="KW-0460">Magnesium</keyword>
<reference evidence="22" key="1">
    <citation type="submission" date="2021-02" db="EMBL/GenBank/DDBJ databases">
        <authorList>
            <person name="Nowell W R."/>
        </authorList>
    </citation>
    <scope>NUCLEOTIDE SEQUENCE</scope>
</reference>
<comment type="cofactor">
    <cofactor evidence="16">
        <name>Zn(2+)</name>
        <dbReference type="ChEBI" id="CHEBI:29105"/>
    </cofactor>
    <text evidence="16">Binds 1 zinc ion per subunit.</text>
</comment>
<dbReference type="FunFam" id="1.10.390.10:FF:000001">
    <property type="entry name" value="Aminopeptidase"/>
    <property type="match status" value="1"/>
</dbReference>
<evidence type="ECO:0000256" key="1">
    <source>
        <dbReference type="ARBA" id="ARBA00004496"/>
    </source>
</evidence>
<feature type="site" description="Transition state stabilizer" evidence="17">
    <location>
        <position position="1643"/>
    </location>
</feature>
<dbReference type="GO" id="GO:0042277">
    <property type="term" value="F:peptide binding"/>
    <property type="evidence" value="ECO:0007669"/>
    <property type="project" value="TreeGrafter"/>
</dbReference>
<evidence type="ECO:0000259" key="21">
    <source>
        <dbReference type="Pfam" id="PF17900"/>
    </source>
</evidence>
<dbReference type="Gene3D" id="2.60.40.1730">
    <property type="entry name" value="tricorn interacting facor f3 domain"/>
    <property type="match status" value="1"/>
</dbReference>
<dbReference type="SUPFAM" id="SSF63737">
    <property type="entry name" value="Leukotriene A4 hydrolase N-terminal domain"/>
    <property type="match status" value="1"/>
</dbReference>
<evidence type="ECO:0000256" key="14">
    <source>
        <dbReference type="PIRSR" id="PIRSR605502-1"/>
    </source>
</evidence>
<dbReference type="SUPFAM" id="SSF101478">
    <property type="entry name" value="ADP-ribosylglycohydrolase"/>
    <property type="match status" value="1"/>
</dbReference>
<keyword evidence="3" id="KW-0031">Aminopeptidase</keyword>
<evidence type="ECO:0000256" key="18">
    <source>
        <dbReference type="SAM" id="Coils"/>
    </source>
</evidence>
<feature type="binding site" evidence="14">
    <location>
        <position position="104"/>
    </location>
    <ligand>
        <name>Mg(2+)</name>
        <dbReference type="ChEBI" id="CHEBI:18420"/>
        <label>1</label>
    </ligand>
</feature>
<dbReference type="InterPro" id="IPR027417">
    <property type="entry name" value="P-loop_NTPase"/>
</dbReference>
<feature type="coiled-coil region" evidence="18">
    <location>
        <begin position="769"/>
        <end position="799"/>
    </location>
</feature>
<dbReference type="InterPro" id="IPR042097">
    <property type="entry name" value="Aminopeptidase_N-like_N_sf"/>
</dbReference>
<evidence type="ECO:0000256" key="4">
    <source>
        <dbReference type="ARBA" id="ARBA00022490"/>
    </source>
</evidence>
<evidence type="ECO:0000256" key="2">
    <source>
        <dbReference type="ARBA" id="ARBA00010136"/>
    </source>
</evidence>
<evidence type="ECO:0000313" key="22">
    <source>
        <dbReference type="EMBL" id="CAF4310359.1"/>
    </source>
</evidence>
<dbReference type="Gene3D" id="1.25.50.20">
    <property type="match status" value="1"/>
</dbReference>
<evidence type="ECO:0000256" key="6">
    <source>
        <dbReference type="ARBA" id="ARBA00022723"/>
    </source>
</evidence>
<dbReference type="Pfam" id="PF17900">
    <property type="entry name" value="Peptidase_M1_N"/>
    <property type="match status" value="1"/>
</dbReference>
<feature type="domain" description="ERAP1-like C-terminal" evidence="20">
    <location>
        <begin position="1783"/>
        <end position="2106"/>
    </location>
</feature>
<comment type="similarity">
    <text evidence="2">Belongs to the peptidase M1 family.</text>
</comment>
<dbReference type="GO" id="GO:0016020">
    <property type="term" value="C:membrane"/>
    <property type="evidence" value="ECO:0007669"/>
    <property type="project" value="TreeGrafter"/>
</dbReference>
<dbReference type="GO" id="GO:0008270">
    <property type="term" value="F:zinc ion binding"/>
    <property type="evidence" value="ECO:0007669"/>
    <property type="project" value="InterPro"/>
</dbReference>
<evidence type="ECO:0000256" key="13">
    <source>
        <dbReference type="ARBA" id="ARBA00081993"/>
    </source>
</evidence>
<dbReference type="InterPro" id="IPR014782">
    <property type="entry name" value="Peptidase_M1_dom"/>
</dbReference>
<feature type="domain" description="Aminopeptidase N-like N-terminal" evidence="21">
    <location>
        <begin position="1269"/>
        <end position="1449"/>
    </location>
</feature>
<evidence type="ECO:0000259" key="19">
    <source>
        <dbReference type="Pfam" id="PF01433"/>
    </source>
</evidence>
<dbReference type="InterPro" id="IPR036705">
    <property type="entry name" value="Ribosyl_crysJ1_sf"/>
</dbReference>
<evidence type="ECO:0000256" key="8">
    <source>
        <dbReference type="ARBA" id="ARBA00022833"/>
    </source>
</evidence>
<evidence type="ECO:0000256" key="17">
    <source>
        <dbReference type="PIRSR" id="PIRSR634016-4"/>
    </source>
</evidence>
<evidence type="ECO:0000256" key="7">
    <source>
        <dbReference type="ARBA" id="ARBA00022801"/>
    </source>
</evidence>
<keyword evidence="5" id="KW-0645">Protease</keyword>
<dbReference type="GO" id="GO:0070006">
    <property type="term" value="F:metalloaminopeptidase activity"/>
    <property type="evidence" value="ECO:0007669"/>
    <property type="project" value="TreeGrafter"/>
</dbReference>
<comment type="catalytic activity">
    <reaction evidence="10">
        <text>Release of an N-terminal amino acid, preferentially alanine, from a wide range of peptides, amides and arylamides.</text>
        <dbReference type="EC" id="3.4.11.14"/>
    </reaction>
</comment>
<feature type="binding site" evidence="16">
    <location>
        <position position="1579"/>
    </location>
    <ligand>
        <name>Zn(2+)</name>
        <dbReference type="ChEBI" id="CHEBI:29105"/>
        <note>catalytic</note>
    </ligand>
</feature>
<gene>
    <name evidence="22" type="ORF">UJA718_LOCUS13222</name>
</gene>
<dbReference type="PANTHER" id="PTHR11533">
    <property type="entry name" value="PROTEASE M1 ZINC METALLOPROTEASE"/>
    <property type="match status" value="1"/>
</dbReference>
<dbReference type="EC" id="3.4.11.14" evidence="11"/>
<dbReference type="Pfam" id="PF11838">
    <property type="entry name" value="ERAP1_C"/>
    <property type="match status" value="1"/>
</dbReference>
<sequence>MLLNNSIFTVLDKLWLQCQFHDDEQTSIKKPDELGITRHDFAPRTNEAIDVLDRIQGSMFGLTVGDALGAHVEFRPYSFMISNPVKDLEGGGTWGLQPGQFTDDTSMAICLANSLIGCRGFVPYDQLVRYKWWYRHGYMSSTGHCFDIGAATRDSIQEFEKRQKRFAHDNDILLEHIDSVSDLDLLRAFDVQCSRVGVAGNGALMRLAPVPLFFFRRPEMAVEYSGISGQITHGDEKAYDACCYYGALIVAALQGAQKDALLSDRFYENHRDWFGDRALQPEVMAIAKGSYKRPGGYLDGIRGKGYIVSALEAALWAFWSDKGSFETGVLSAVNLGDDTDTTAAIYGQLAGAHYGYKKLPDKWLQRVYAKEFIMCISSWINYEGYIWFINQATPDIKELINSARRNSIPSKSIVSTVYTSDSLLDRNISLTKDTTSNIIIRKAIGSRGNIGDLYDGWNDRILTSSSFNLSVNSEKFYPSLICRVISGEKLENQNILRFIDCPVESRLSILSNLMLPSGITSVINYPFVIDECTRIFYYSYLVRKKTSLGEHSIQKQEIATTSATHVIGAIDYGIDVVVVMELPPDDPKTIDASLNQICECLKNKNELNIDRNALDRILSTHVYSNRSNLENQRTVFHVYQEILKMKKRHDTEQHCSYILYPINIFISYQNQHKIIYAPIAPSIARRVEEHWLRLLSIEKMQQTFQKNTKSDIPKTDLKEKFEDVCKKFSTLTKQYDEEKKKSRELISRIRQGKEPSEALERHLKIMEEETKLKHTIDDLKHELRTLEEKQNFIKDLKEKGFDYWDAAKFNIKQGETDDMIQRKLLKEQRQQRLVCSNDNLNETNWPEFQNICTYMINERMTNPKLHIVYVDFTYCPLQLDMFKIFPSWNYNSISSVRNSFIDTPKKGDSQIVMPCAKTMINVIFIGKSGVGKSTLINTISNCLQYSELSEIRSRNNALRILVSFVVQIETAFEHHIIQLGDNDRNEDYNCSDQSRTQRCKSYTFNLKHGQQLRIIDTPGFSHLQDQAGNDINMQHVLSYISNLTHVNAICVVMDSKDSEFAAYQIYLKQLLDFIGKEAHGKLVFCFTKSLSASQDDNRRKTYAQSLLQSFSRDKLYVQPERIILFDSTFFLYLASKPWRDRVEPKCEQSWSISKRGVYQLLRYLHNDDSPYILYQGMQQLEYARHEIIRMIRPITEAMQLIFRNIILHQYGSSCNWIELFPKPIQQPCAICYSCPRDIQLHDSFISSMMNMTDQSVRKLTHRLPTTVIPSHYQLYIDASQLEQYLFQGKVDIDIQTTEISYEIRLNSFDLNLTKVEYQQKTPISQLFNGSVEFNKEYEQVSIRFAEQIKPGTGCLHIEFNGTINGQLNGFYRTKDNNQIGACTQFEPAYARQAFPCFDEPALKAKFTISIRASKHLTTLSNMPIKSHRNDGAHTCIYDFDTTPIMSTYLVAYVIGAYDYIEAHDSNNVQIRVYTPVGKKERGLFALHTTAKVLPFFAEYFGVKYPLSKLDMIAVADFGYGAMENWGLITYHETYLLVDPHTTTQETKQELALTVAHELAHQWFGNLVTMEWWNDLWLNEDKFASWIQFLAVDHVYPEYDIWTQFVSDTLETCMIPDALHNSHPIEMPIEKPTDIDEIFDSITYEKGSSVIRFLHAYIGDEAFRTGLANYLAEYAYKNAITENLWSHLSRTSKRPELSEILSTWTKQIGYPVLTVTQEQKGNHRLITIEQTRFLADGTTDDNLKWKIPINICTKSNPTEHVHQLYMNGEKKQEFLLEKLSESDWIKLNLFSVGIYRVNYSQCMLDALVPCIQDHTFSPQDRFGIQADVYELARSGHVGYVDYLKLLRHAYKHEDNLTVWKSILQKLDDLNSILAYAHLDNIKKLFRTFICEILSNIYGKLEWDPFPNEGSQAAMLRELVLVQMGLNGHSKTREEAHKRFQTLLSSNDQDHQSINPNIRTAIYLTVAQTGNQETFEQFKALYRKSDAQEEKIRLLMALCSFDDETIQYQALEYIWNENEVRKQDHKTAFVALATHNCKGCEIAWKYLQDNWNKIEETYGEHDAHLIKFIEDVPNHFVTKDREEEVQKFYVDHPNPLLDRSIKKVLELINIRRTILERDEHNIHQFLST</sequence>
<keyword evidence="9" id="KW-0482">Metalloprotease</keyword>
<dbReference type="GO" id="GO:0043171">
    <property type="term" value="P:peptide catabolic process"/>
    <property type="evidence" value="ECO:0007669"/>
    <property type="project" value="TreeGrafter"/>
</dbReference>
<feature type="binding site" evidence="14">
    <location>
        <position position="338"/>
    </location>
    <ligand>
        <name>Mg(2+)</name>
        <dbReference type="ChEBI" id="CHEBI:18420"/>
        <label>1</label>
    </ligand>
</feature>
<dbReference type="CDD" id="cd09601">
    <property type="entry name" value="M1_APN-Q_like"/>
    <property type="match status" value="1"/>
</dbReference>
<evidence type="ECO:0000259" key="20">
    <source>
        <dbReference type="Pfam" id="PF11838"/>
    </source>
</evidence>
<comment type="caution">
    <text evidence="22">The sequence shown here is derived from an EMBL/GenBank/DDBJ whole genome shotgun (WGS) entry which is preliminary data.</text>
</comment>
<dbReference type="GO" id="GO:0005737">
    <property type="term" value="C:cytoplasm"/>
    <property type="evidence" value="ECO:0007669"/>
    <property type="project" value="UniProtKB-SubCell"/>
</dbReference>
<dbReference type="Gene3D" id="1.10.4080.10">
    <property type="entry name" value="ADP-ribosylation/Crystallin J1"/>
    <property type="match status" value="1"/>
</dbReference>
<accession>A0A820IDK0</accession>
<dbReference type="InterPro" id="IPR027268">
    <property type="entry name" value="Peptidase_M4/M1_CTD_sf"/>
</dbReference>
<feature type="binding site" evidence="14">
    <location>
        <position position="340"/>
    </location>
    <ligand>
        <name>Mg(2+)</name>
        <dbReference type="ChEBI" id="CHEBI:18420"/>
        <label>1</label>
    </ligand>
</feature>
<evidence type="ECO:0000256" key="5">
    <source>
        <dbReference type="ARBA" id="ARBA00022670"/>
    </source>
</evidence>
<dbReference type="FunFam" id="2.60.40.1910:FF:000002">
    <property type="entry name" value="Aminopeptidase"/>
    <property type="match status" value="1"/>
</dbReference>
<dbReference type="Gene3D" id="1.10.390.10">
    <property type="entry name" value="Neutral Protease Domain 2"/>
    <property type="match status" value="1"/>
</dbReference>
<keyword evidence="8 16" id="KW-0862">Zinc</keyword>
<evidence type="ECO:0000256" key="15">
    <source>
        <dbReference type="PIRSR" id="PIRSR634016-1"/>
    </source>
</evidence>
<dbReference type="SUPFAM" id="SSF52540">
    <property type="entry name" value="P-loop containing nucleoside triphosphate hydrolases"/>
    <property type="match status" value="1"/>
</dbReference>
<dbReference type="InterPro" id="IPR050344">
    <property type="entry name" value="Peptidase_M1_aminopeptidases"/>
</dbReference>
<evidence type="ECO:0000256" key="11">
    <source>
        <dbReference type="ARBA" id="ARBA00066316"/>
    </source>
</evidence>
<feature type="active site" description="Proton acceptor" evidence="15">
    <location>
        <position position="1557"/>
    </location>
</feature>
<dbReference type="Pfam" id="PF03747">
    <property type="entry name" value="ADP_ribosyl_GH"/>
    <property type="match status" value="1"/>
</dbReference>
<comment type="subcellular location">
    <subcellularLocation>
        <location evidence="1">Cytoplasm</location>
    </subcellularLocation>
</comment>
<dbReference type="PANTHER" id="PTHR11533:SF174">
    <property type="entry name" value="PUROMYCIN-SENSITIVE AMINOPEPTIDASE-RELATED"/>
    <property type="match status" value="1"/>
</dbReference>
<dbReference type="GO" id="GO:0016285">
    <property type="term" value="F:alanyl aminopeptidase activity"/>
    <property type="evidence" value="ECO:0007669"/>
    <property type="project" value="UniProtKB-EC"/>
</dbReference>
<comment type="cofactor">
    <cofactor evidence="14">
        <name>Mg(2+)</name>
        <dbReference type="ChEBI" id="CHEBI:18420"/>
    </cofactor>
    <text evidence="14">Binds 2 magnesium ions per subunit.</text>
</comment>